<evidence type="ECO:0000313" key="2">
    <source>
        <dbReference type="Proteomes" id="UP001164539"/>
    </source>
</evidence>
<evidence type="ECO:0000313" key="1">
    <source>
        <dbReference type="EMBL" id="KAJ4709438.1"/>
    </source>
</evidence>
<gene>
    <name evidence="1" type="ORF">OWV82_019229</name>
</gene>
<proteinExistence type="predicted"/>
<sequence>MGGFEAYMPAIAMVGLQCLYAGLVLLTRAALVQGLSSLVYVAYRSGIAALFMAPMAYFSRRKNSGRSSLGLRGFAWLIVASLIGLTAYQIAYFEGLYYSSSTVTSAMSNLTPVVTFVIAFIAGWEKINLRSLRSIAKILGTVICVGGAISMALLKGPKLLNAELLSPKSLKFIPGIDNWLLGCLLLFGSTLFWSFWMIMQVPISKSCPDHLYTTAWMCFLATIETAIFAFFLEKNSEAWTLRSFLELATCLCSGIGLAITAFVQTWCISKRGPLFCAMFNPLCTAIVPIIGGLFLQEDVYMGSLLGACGVVIGLYAVLWGKAKDLEQMRQQTDEPIVLKNDQPGIVQVVIEEPLEKENCKNDLQEPLLSTKPTS</sequence>
<accession>A0ACC1XE25</accession>
<name>A0ACC1XE25_MELAZ</name>
<organism evidence="1 2">
    <name type="scientific">Melia azedarach</name>
    <name type="common">Chinaberry tree</name>
    <dbReference type="NCBI Taxonomy" id="155640"/>
    <lineage>
        <taxon>Eukaryota</taxon>
        <taxon>Viridiplantae</taxon>
        <taxon>Streptophyta</taxon>
        <taxon>Embryophyta</taxon>
        <taxon>Tracheophyta</taxon>
        <taxon>Spermatophyta</taxon>
        <taxon>Magnoliopsida</taxon>
        <taxon>eudicotyledons</taxon>
        <taxon>Gunneridae</taxon>
        <taxon>Pentapetalae</taxon>
        <taxon>rosids</taxon>
        <taxon>malvids</taxon>
        <taxon>Sapindales</taxon>
        <taxon>Meliaceae</taxon>
        <taxon>Melia</taxon>
    </lineage>
</organism>
<reference evidence="1 2" key="1">
    <citation type="journal article" date="2023" name="Science">
        <title>Complex scaffold remodeling in plant triterpene biosynthesis.</title>
        <authorList>
            <person name="De La Pena R."/>
            <person name="Hodgson H."/>
            <person name="Liu J.C."/>
            <person name="Stephenson M.J."/>
            <person name="Martin A.C."/>
            <person name="Owen C."/>
            <person name="Harkess A."/>
            <person name="Leebens-Mack J."/>
            <person name="Jimenez L.E."/>
            <person name="Osbourn A."/>
            <person name="Sattely E.S."/>
        </authorList>
    </citation>
    <scope>NUCLEOTIDE SEQUENCE [LARGE SCALE GENOMIC DNA]</scope>
    <source>
        <strain evidence="2">cv. JPN11</strain>
        <tissue evidence="1">Leaf</tissue>
    </source>
</reference>
<comment type="caution">
    <text evidence="1">The sequence shown here is derived from an EMBL/GenBank/DDBJ whole genome shotgun (WGS) entry which is preliminary data.</text>
</comment>
<protein>
    <submittedName>
        <fullName evidence="1">WAT1-related protein</fullName>
    </submittedName>
</protein>
<dbReference type="Proteomes" id="UP001164539">
    <property type="component" value="Chromosome 10"/>
</dbReference>
<dbReference type="EMBL" id="CM051403">
    <property type="protein sequence ID" value="KAJ4709438.1"/>
    <property type="molecule type" value="Genomic_DNA"/>
</dbReference>
<keyword evidence="2" id="KW-1185">Reference proteome</keyword>